<dbReference type="Gene3D" id="3.20.20.70">
    <property type="entry name" value="Aldolase class I"/>
    <property type="match status" value="1"/>
</dbReference>
<keyword evidence="13" id="KW-1185">Reference proteome</keyword>
<dbReference type="PANTHER" id="PTHR30352">
    <property type="entry name" value="PYRUVATE FORMATE-LYASE-ACTIVATING ENZYME"/>
    <property type="match status" value="1"/>
</dbReference>
<evidence type="ECO:0000256" key="3">
    <source>
        <dbReference type="ARBA" id="ARBA00022485"/>
    </source>
</evidence>
<dbReference type="PROSITE" id="PS01087">
    <property type="entry name" value="RADICAL_ACTIVATING"/>
    <property type="match status" value="1"/>
</dbReference>
<dbReference type="GO" id="GO:0043365">
    <property type="term" value="F:[formate-C-acetyltransferase]-activating enzyme activity"/>
    <property type="evidence" value="ECO:0007669"/>
    <property type="project" value="UniProtKB-EC"/>
</dbReference>
<dbReference type="PIRSF" id="PIRSF000371">
    <property type="entry name" value="PFL_act_enz"/>
    <property type="match status" value="1"/>
</dbReference>
<dbReference type="CDD" id="cd01335">
    <property type="entry name" value="Radical_SAM"/>
    <property type="match status" value="1"/>
</dbReference>
<sequence>MINVFNIERFATHDGDGIRTVVFLKGCPLHCPWCANPESWDPNPQLLYDKKKCIKCRECEKHCKSGAIYFKDNEFHYDKNKGDLCKESIENCPTGALSIAGEPMSVEEIVYVVMKDIDYYENSNGGVTISGGEPFTQYEGLLALLKAFKDKGLNTAVETTGHCDSEQFKTVEPYVDTFLFDIKHLNSPLLKKTTGIDKDRVMANFQYIANTCPNKIVIRVPVIPGFNYDDTFLNEVIMLGKENKVREINLLPYHTLGKSKWDQVMKNYYSDQKMLDKKALEKYKTIGQEMGVYVKIGG</sequence>
<dbReference type="Pfam" id="PF13353">
    <property type="entry name" value="Fer4_12"/>
    <property type="match status" value="1"/>
</dbReference>
<keyword evidence="12" id="KW-0456">Lyase</keyword>
<keyword evidence="3" id="KW-0004">4Fe-4S</keyword>
<keyword evidence="5" id="KW-0479">Metal-binding</keyword>
<keyword evidence="6 12" id="KW-0560">Oxidoreductase</keyword>
<dbReference type="InterPro" id="IPR017896">
    <property type="entry name" value="4Fe4S_Fe-S-bd"/>
</dbReference>
<dbReference type="Proteomes" id="UP001230220">
    <property type="component" value="Unassembled WGS sequence"/>
</dbReference>
<evidence type="ECO:0000256" key="1">
    <source>
        <dbReference type="ARBA" id="ARBA00001966"/>
    </source>
</evidence>
<reference evidence="12 13" key="1">
    <citation type="submission" date="2023-07" db="EMBL/GenBank/DDBJ databases">
        <title>Genomic Encyclopedia of Type Strains, Phase IV (KMG-IV): sequencing the most valuable type-strain genomes for metagenomic binning, comparative biology and taxonomic classification.</title>
        <authorList>
            <person name="Goeker M."/>
        </authorList>
    </citation>
    <scope>NUCLEOTIDE SEQUENCE [LARGE SCALE GENOMIC DNA]</scope>
    <source>
        <strain evidence="12 13">DSM 16784</strain>
    </source>
</reference>
<proteinExistence type="inferred from homology"/>
<dbReference type="Gene3D" id="3.30.70.20">
    <property type="match status" value="1"/>
</dbReference>
<dbReference type="SFLD" id="SFLDG01118">
    <property type="entry name" value="activating_enzymes__group_2"/>
    <property type="match status" value="1"/>
</dbReference>
<evidence type="ECO:0000256" key="8">
    <source>
        <dbReference type="ARBA" id="ARBA00023014"/>
    </source>
</evidence>
<keyword evidence="7" id="KW-0408">Iron</keyword>
<dbReference type="InterPro" id="IPR034457">
    <property type="entry name" value="Organic_radical-activating"/>
</dbReference>
<dbReference type="PROSITE" id="PS51918">
    <property type="entry name" value="RADICAL_SAM"/>
    <property type="match status" value="1"/>
</dbReference>
<feature type="domain" description="Radical SAM core" evidence="11">
    <location>
        <begin position="13"/>
        <end position="293"/>
    </location>
</feature>
<evidence type="ECO:0000259" key="10">
    <source>
        <dbReference type="PROSITE" id="PS51379"/>
    </source>
</evidence>
<evidence type="ECO:0000313" key="12">
    <source>
        <dbReference type="EMBL" id="MDQ0361398.1"/>
    </source>
</evidence>
<dbReference type="InterPro" id="IPR012839">
    <property type="entry name" value="Organic_radical_activase"/>
</dbReference>
<keyword evidence="12" id="KW-0670">Pyruvate</keyword>
<evidence type="ECO:0000259" key="11">
    <source>
        <dbReference type="PROSITE" id="PS51918"/>
    </source>
</evidence>
<dbReference type="InterPro" id="IPR040074">
    <property type="entry name" value="BssD/PflA/YjjW"/>
</dbReference>
<organism evidence="12 13">
    <name type="scientific">Breznakia pachnodae</name>
    <dbReference type="NCBI Taxonomy" id="265178"/>
    <lineage>
        <taxon>Bacteria</taxon>
        <taxon>Bacillati</taxon>
        <taxon>Bacillota</taxon>
        <taxon>Erysipelotrichia</taxon>
        <taxon>Erysipelotrichales</taxon>
        <taxon>Erysipelotrichaceae</taxon>
        <taxon>Breznakia</taxon>
    </lineage>
</organism>
<protein>
    <submittedName>
        <fullName evidence="12">Pyruvate formate lyase activating enzyme</fullName>
        <ecNumber evidence="12">1.97.1.4</ecNumber>
    </submittedName>
</protein>
<comment type="catalytic activity">
    <reaction evidence="9">
        <text>glycyl-[protein] + reduced [flavodoxin] + S-adenosyl-L-methionine = glycin-2-yl radical-[protein] + semiquinone [flavodoxin] + 5'-deoxyadenosine + L-methionine + H(+)</text>
        <dbReference type="Rhea" id="RHEA:61976"/>
        <dbReference type="Rhea" id="RHEA-COMP:10622"/>
        <dbReference type="Rhea" id="RHEA-COMP:14480"/>
        <dbReference type="Rhea" id="RHEA-COMP:15993"/>
        <dbReference type="Rhea" id="RHEA-COMP:15994"/>
        <dbReference type="ChEBI" id="CHEBI:15378"/>
        <dbReference type="ChEBI" id="CHEBI:17319"/>
        <dbReference type="ChEBI" id="CHEBI:29947"/>
        <dbReference type="ChEBI" id="CHEBI:32722"/>
        <dbReference type="ChEBI" id="CHEBI:57618"/>
        <dbReference type="ChEBI" id="CHEBI:57844"/>
        <dbReference type="ChEBI" id="CHEBI:59789"/>
        <dbReference type="ChEBI" id="CHEBI:140311"/>
    </reaction>
</comment>
<evidence type="ECO:0000256" key="2">
    <source>
        <dbReference type="ARBA" id="ARBA00009777"/>
    </source>
</evidence>
<keyword evidence="8" id="KW-0411">Iron-sulfur</keyword>
<dbReference type="EC" id="1.97.1.4" evidence="12"/>
<evidence type="ECO:0000256" key="5">
    <source>
        <dbReference type="ARBA" id="ARBA00022723"/>
    </source>
</evidence>
<evidence type="ECO:0000256" key="4">
    <source>
        <dbReference type="ARBA" id="ARBA00022691"/>
    </source>
</evidence>
<evidence type="ECO:0000256" key="7">
    <source>
        <dbReference type="ARBA" id="ARBA00023004"/>
    </source>
</evidence>
<dbReference type="InterPro" id="IPR013785">
    <property type="entry name" value="Aldolase_TIM"/>
</dbReference>
<dbReference type="SUPFAM" id="SSF54862">
    <property type="entry name" value="4Fe-4S ferredoxins"/>
    <property type="match status" value="1"/>
</dbReference>
<keyword evidence="4" id="KW-0949">S-adenosyl-L-methionine</keyword>
<dbReference type="RefSeq" id="WP_307408086.1">
    <property type="nucleotide sequence ID" value="NZ_JAUSUR010000003.1"/>
</dbReference>
<dbReference type="EMBL" id="JAUSUR010000003">
    <property type="protein sequence ID" value="MDQ0361398.1"/>
    <property type="molecule type" value="Genomic_DNA"/>
</dbReference>
<dbReference type="GO" id="GO:0016829">
    <property type="term" value="F:lyase activity"/>
    <property type="evidence" value="ECO:0007669"/>
    <property type="project" value="UniProtKB-KW"/>
</dbReference>
<comment type="caution">
    <text evidence="12">The sequence shown here is derived from an EMBL/GenBank/DDBJ whole genome shotgun (WGS) entry which is preliminary data.</text>
</comment>
<dbReference type="SUPFAM" id="SSF102114">
    <property type="entry name" value="Radical SAM enzymes"/>
    <property type="match status" value="1"/>
</dbReference>
<gene>
    <name evidence="12" type="ORF">J2S15_002145</name>
</gene>
<feature type="domain" description="4Fe-4S ferredoxin-type" evidence="10">
    <location>
        <begin position="44"/>
        <end position="73"/>
    </location>
</feature>
<dbReference type="InterPro" id="IPR058240">
    <property type="entry name" value="rSAM_sf"/>
</dbReference>
<comment type="cofactor">
    <cofactor evidence="1">
        <name>[4Fe-4S] cluster</name>
        <dbReference type="ChEBI" id="CHEBI:49883"/>
    </cofactor>
</comment>
<dbReference type="PROSITE" id="PS51379">
    <property type="entry name" value="4FE4S_FER_2"/>
    <property type="match status" value="1"/>
</dbReference>
<dbReference type="SFLD" id="SFLDG01066">
    <property type="entry name" value="organic_radical-activating_enz"/>
    <property type="match status" value="1"/>
</dbReference>
<dbReference type="SFLD" id="SFLDS00029">
    <property type="entry name" value="Radical_SAM"/>
    <property type="match status" value="1"/>
</dbReference>
<evidence type="ECO:0000256" key="6">
    <source>
        <dbReference type="ARBA" id="ARBA00023002"/>
    </source>
</evidence>
<comment type="similarity">
    <text evidence="2">Belongs to the organic radical-activating enzymes family.</text>
</comment>
<accession>A0ABU0E3C3</accession>
<dbReference type="NCBIfam" id="TIGR02494">
    <property type="entry name" value="PFLE_PFLC"/>
    <property type="match status" value="1"/>
</dbReference>
<evidence type="ECO:0000313" key="13">
    <source>
        <dbReference type="Proteomes" id="UP001230220"/>
    </source>
</evidence>
<name>A0ABU0E3C3_9FIRM</name>
<evidence type="ECO:0000256" key="9">
    <source>
        <dbReference type="ARBA" id="ARBA00047365"/>
    </source>
</evidence>
<dbReference type="PANTHER" id="PTHR30352:SF4">
    <property type="entry name" value="PYRUVATE FORMATE-LYASE 2-ACTIVATING ENZYME"/>
    <property type="match status" value="1"/>
</dbReference>
<dbReference type="InterPro" id="IPR007197">
    <property type="entry name" value="rSAM"/>
</dbReference>
<dbReference type="InterPro" id="IPR001989">
    <property type="entry name" value="Radical_activat_CS"/>
</dbReference>